<feature type="signal peptide" evidence="1">
    <location>
        <begin position="1"/>
        <end position="24"/>
    </location>
</feature>
<reference evidence="3" key="1">
    <citation type="journal article" date="2011" name="PLoS Biol.">
        <title>Gene gain and loss during evolution of obligate parasitism in the white rust pathogen of Arabidopsis thaliana.</title>
        <authorList>
            <person name="Kemen E."/>
            <person name="Gardiner A."/>
            <person name="Schultz-Larsen T."/>
            <person name="Kemen A.C."/>
            <person name="Balmuth A.L."/>
            <person name="Robert-Seilaniantz A."/>
            <person name="Bailey K."/>
            <person name="Holub E."/>
            <person name="Studholme D.J."/>
            <person name="Maclean D."/>
            <person name="Jones J.D."/>
        </authorList>
    </citation>
    <scope>NUCLEOTIDE SEQUENCE</scope>
</reference>
<reference evidence="3" key="2">
    <citation type="submission" date="2011-02" db="EMBL/GenBank/DDBJ databases">
        <authorList>
            <person name="MacLean D."/>
        </authorList>
    </citation>
    <scope>NUCLEOTIDE SEQUENCE</scope>
</reference>
<dbReference type="EMBL" id="FR824266">
    <property type="protein sequence ID" value="CCA24076.1"/>
    <property type="molecule type" value="Genomic_DNA"/>
</dbReference>
<feature type="domain" description="Retrovirus-related Pol polyprotein from transposon TNT 1-94-like beta-barrel" evidence="2">
    <location>
        <begin position="671"/>
        <end position="751"/>
    </location>
</feature>
<name>F0WRW0_9STRA</name>
<sequence length="1042" mass="118438">MIPFKIWPRIVCLMAVSSISVTWGQEENACILFTKGGPEEMLAMMLMAESLTFLETCQNDFHIGLVQTLMWKKNLVRRMFQSLNTNVTIYDGESFETDDADVPFEKVRTIASDTIADVIKQSNKQFHILVLGSSIDLGGWDSASHASSMSNGEIDSMKLIFGHVRLQHKIQISSETLNPLGSVFSITTFPELFIALKSVKEVAHRIQRMMEFRASAIVATMAMFDESLIAHCRWTTFRLSKHFYPTPDPHFELEYTQISQSEHYPGHPVNAHDQHADLENYTHKFVTKFNDPTLEGARTPFKNVVVVLIKEYTEVKKRSKRNTKHKTRKPISLMKHALAESKHRIPETHHENRSHAYSIHITPLCCSAQHDLPFLGLGYINRCNLGLYYSYCIRVFQQHGIEKAKLKMSSEPILKYIHPLTAQSFIAALLVMSPNTAEANDILNEDKYFVWEFNARKKLAKKGLLIHIDAMKASSEGDANASTWKVNDMKAFATICTMINPSLQSMVRTAQTTAVAWEFLKTFIIIRSIHNRVQIRRKLHEFKMMKKKSIMNHFLKLDGLCMSMQAVGDEVSHDEQLVISKADINLFQAKEMLSRKYEGIDWKKKNALASKATRNYMSKGPRSKETRNKFAGTCFICNKYGHKEQHCWKNPDRKMNIEQAFTVGEYGTEGWLLDSGGSSHVCPFQDEFMEVRSLNKPVGISIANGETVLAAGVGTIRIISANKKPIRIEDVLYVPELDRQLLSNPALSTKGLQVTFRNKTCDIRNDHQELITKVTQTGKFLVLECDILESTRASEEMGSRAKSMSPDIWHARLRHLTMKSMKPLEKCVGGFKTTKILFAGGWDTPAHTTVMDPGEIDSMELIFGCVELQHKIHLSSESLNPHGNDFSKTIFPKLYEALHSARRVATVKAFRLHQRKEISRRIGDNGLEFRASAIVATMALLCEDLIAESKWETFSLSRSGYRPDKAWKMYFSVSSESENYPRQPANSLSEMDNDHHQYTLKVVTKFKDPPSDTHPKGGLQGLANPRYLRKNAEIRGHGNFNL</sequence>
<dbReference type="Pfam" id="PF14223">
    <property type="entry name" value="Retrotran_gag_2"/>
    <property type="match status" value="1"/>
</dbReference>
<proteinExistence type="predicted"/>
<keyword evidence="1" id="KW-0732">Signal</keyword>
<dbReference type="AlphaFoldDB" id="F0WRW0"/>
<evidence type="ECO:0000259" key="2">
    <source>
        <dbReference type="Pfam" id="PF22936"/>
    </source>
</evidence>
<dbReference type="HOGENOM" id="CLU_292473_0_0_1"/>
<organism evidence="3">
    <name type="scientific">Albugo laibachii Nc14</name>
    <dbReference type="NCBI Taxonomy" id="890382"/>
    <lineage>
        <taxon>Eukaryota</taxon>
        <taxon>Sar</taxon>
        <taxon>Stramenopiles</taxon>
        <taxon>Oomycota</taxon>
        <taxon>Peronosporomycetes</taxon>
        <taxon>Albuginales</taxon>
        <taxon>Albuginaceae</taxon>
        <taxon>Albugo</taxon>
    </lineage>
</organism>
<gene>
    <name evidence="3" type="primary">AlNc14C221G9102</name>
    <name evidence="3" type="ORF">ALNC14_102200</name>
</gene>
<dbReference type="PANTHER" id="PTHR47592:SF27">
    <property type="entry name" value="OS08G0421700 PROTEIN"/>
    <property type="match status" value="1"/>
</dbReference>
<evidence type="ECO:0000313" key="3">
    <source>
        <dbReference type="EMBL" id="CCA24076.1"/>
    </source>
</evidence>
<dbReference type="InterPro" id="IPR054722">
    <property type="entry name" value="PolX-like_BBD"/>
</dbReference>
<protein>
    <submittedName>
        <fullName evidence="3">Putative polyprotein</fullName>
    </submittedName>
</protein>
<dbReference type="Pfam" id="PF22936">
    <property type="entry name" value="Pol_BBD"/>
    <property type="match status" value="1"/>
</dbReference>
<dbReference type="PANTHER" id="PTHR47592">
    <property type="entry name" value="PBF68 PROTEIN"/>
    <property type="match status" value="1"/>
</dbReference>
<feature type="chain" id="PRO_5003259591" evidence="1">
    <location>
        <begin position="25"/>
        <end position="1042"/>
    </location>
</feature>
<evidence type="ECO:0000256" key="1">
    <source>
        <dbReference type="SAM" id="SignalP"/>
    </source>
</evidence>
<accession>F0WRW0</accession>